<dbReference type="EMBL" id="JACHOT010000001">
    <property type="protein sequence ID" value="MBB4649609.1"/>
    <property type="molecule type" value="Genomic_DNA"/>
</dbReference>
<evidence type="ECO:0000313" key="1">
    <source>
        <dbReference type="EMBL" id="MBB4649609.1"/>
    </source>
</evidence>
<dbReference type="Proteomes" id="UP000539538">
    <property type="component" value="Unassembled WGS sequence"/>
</dbReference>
<dbReference type="RefSeq" id="WP_183261512.1">
    <property type="nucleotide sequence ID" value="NZ_BAAAVZ010000003.1"/>
</dbReference>
<comment type="caution">
    <text evidence="1">The sequence shown here is derived from an EMBL/GenBank/DDBJ whole genome shotgun (WGS) entry which is preliminary data.</text>
</comment>
<proteinExistence type="predicted"/>
<organism evidence="1 2">
    <name type="scientific">Aminobacter niigataensis</name>
    <dbReference type="NCBI Taxonomy" id="83265"/>
    <lineage>
        <taxon>Bacteria</taxon>
        <taxon>Pseudomonadati</taxon>
        <taxon>Pseudomonadota</taxon>
        <taxon>Alphaproteobacteria</taxon>
        <taxon>Hyphomicrobiales</taxon>
        <taxon>Phyllobacteriaceae</taxon>
        <taxon>Aminobacter</taxon>
    </lineage>
</organism>
<evidence type="ECO:0000313" key="2">
    <source>
        <dbReference type="Proteomes" id="UP000539538"/>
    </source>
</evidence>
<protein>
    <submittedName>
        <fullName evidence="1">Uncharacterized protein</fullName>
    </submittedName>
</protein>
<name>A0ABR6KYJ6_9HYPH</name>
<reference evidence="1 2" key="1">
    <citation type="submission" date="2020-08" db="EMBL/GenBank/DDBJ databases">
        <title>Genomic Encyclopedia of Type Strains, Phase IV (KMG-IV): sequencing the most valuable type-strain genomes for metagenomic binning, comparative biology and taxonomic classification.</title>
        <authorList>
            <person name="Goeker M."/>
        </authorList>
    </citation>
    <scope>NUCLEOTIDE SEQUENCE [LARGE SCALE GENOMIC DNA]</scope>
    <source>
        <strain evidence="1 2">DSM 7050</strain>
    </source>
</reference>
<keyword evidence="2" id="KW-1185">Reference proteome</keyword>
<gene>
    <name evidence="1" type="ORF">GGQ99_001331</name>
</gene>
<sequence>MTEDDLKDFLETNKAEIQAAVKTRMIENLLAQNRWEISGQVAKAVEEFVAAEIVPEVKAYLADQKGPILEAAIAGAAEIGDTLAKAIVTRTAKRLQPDNYEFRQVMEALFK</sequence>
<accession>A0ABR6KYJ6</accession>